<dbReference type="PANTHER" id="PTHR14826">
    <property type="entry name" value="ANGIOMOTIN"/>
    <property type="match status" value="1"/>
</dbReference>
<dbReference type="STRING" id="7994.ENSAMXP00000028657"/>
<keyword evidence="7" id="KW-0879">Wnt signaling pathway</keyword>
<feature type="compositionally biased region" description="Polar residues" evidence="13">
    <location>
        <begin position="539"/>
        <end position="555"/>
    </location>
</feature>
<dbReference type="GO" id="GO:0030036">
    <property type="term" value="P:actin cytoskeleton organization"/>
    <property type="evidence" value="ECO:0007669"/>
    <property type="project" value="Ensembl"/>
</dbReference>
<dbReference type="GO" id="GO:0035912">
    <property type="term" value="P:dorsal aorta morphogenesis"/>
    <property type="evidence" value="ECO:0007669"/>
    <property type="project" value="Ensembl"/>
</dbReference>
<keyword evidence="8" id="KW-0967">Endosome</keyword>
<dbReference type="InterPro" id="IPR051747">
    <property type="entry name" value="Angiomotin-like"/>
</dbReference>
<proteinExistence type="inferred from homology"/>
<feature type="compositionally biased region" description="Low complexity" evidence="13">
    <location>
        <begin position="639"/>
        <end position="659"/>
    </location>
</feature>
<dbReference type="InterPro" id="IPR024646">
    <property type="entry name" value="Angiomotin_C"/>
</dbReference>
<dbReference type="GO" id="GO:0001886">
    <property type="term" value="P:endothelial cell morphogenesis"/>
    <property type="evidence" value="ECO:0007669"/>
    <property type="project" value="Ensembl"/>
</dbReference>
<keyword evidence="10 12" id="KW-0175">Coiled coil</keyword>
<dbReference type="GO" id="GO:0005886">
    <property type="term" value="C:plasma membrane"/>
    <property type="evidence" value="ECO:0007669"/>
    <property type="project" value="TreeGrafter"/>
</dbReference>
<dbReference type="Proteomes" id="UP000018467">
    <property type="component" value="Unassembled WGS sequence"/>
</dbReference>
<evidence type="ECO:0000256" key="5">
    <source>
        <dbReference type="ARBA" id="ARBA00022490"/>
    </source>
</evidence>
<dbReference type="PRINTS" id="PR01807">
    <property type="entry name" value="ANGIOMOTIN"/>
</dbReference>
<evidence type="ECO:0000256" key="1">
    <source>
        <dbReference type="ARBA" id="ARBA00004172"/>
    </source>
</evidence>
<dbReference type="Pfam" id="PF12240">
    <property type="entry name" value="Angiomotin_C"/>
    <property type="match status" value="1"/>
</dbReference>
<keyword evidence="16" id="KW-1185">Reference proteome</keyword>
<comment type="subcellular location">
    <subcellularLocation>
        <location evidence="2">Cell projection</location>
        <location evidence="2">Podosome</location>
    </subcellularLocation>
    <subcellularLocation>
        <location evidence="3">Cytoplasm</location>
    </subcellularLocation>
    <subcellularLocation>
        <location evidence="1">Recycling endosome</location>
    </subcellularLocation>
</comment>
<dbReference type="GO" id="GO:0016055">
    <property type="term" value="P:Wnt signaling pathway"/>
    <property type="evidence" value="ECO:0007669"/>
    <property type="project" value="UniProtKB-KW"/>
</dbReference>
<dbReference type="GO" id="GO:0003365">
    <property type="term" value="P:establishment of cell polarity involved in ameboidal cell migration"/>
    <property type="evidence" value="ECO:0007669"/>
    <property type="project" value="TreeGrafter"/>
</dbReference>
<evidence type="ECO:0000313" key="16">
    <source>
        <dbReference type="Proteomes" id="UP000018467"/>
    </source>
</evidence>
<evidence type="ECO:0000313" key="15">
    <source>
        <dbReference type="Ensembl" id="ENSAMXP00000028657.1"/>
    </source>
</evidence>
<keyword evidence="9" id="KW-0965">Cell junction</keyword>
<dbReference type="Bgee" id="ENSAMXG00000037844">
    <property type="expression patterns" value="Expressed in heart and 14 other cell types or tissues"/>
</dbReference>
<dbReference type="GO" id="GO:0002102">
    <property type="term" value="C:podosome"/>
    <property type="evidence" value="ECO:0007669"/>
    <property type="project" value="UniProtKB-SubCell"/>
</dbReference>
<feature type="region of interest" description="Disordered" evidence="13">
    <location>
        <begin position="638"/>
        <end position="678"/>
    </location>
</feature>
<dbReference type="GeneTree" id="ENSGT00940000156577"/>
<accession>A0A3B1IFH4</accession>
<dbReference type="GO" id="GO:0035329">
    <property type="term" value="P:hippo signaling"/>
    <property type="evidence" value="ECO:0007669"/>
    <property type="project" value="TreeGrafter"/>
</dbReference>
<dbReference type="GO" id="GO:0001525">
    <property type="term" value="P:angiogenesis"/>
    <property type="evidence" value="ECO:0007669"/>
    <property type="project" value="TreeGrafter"/>
</dbReference>
<evidence type="ECO:0000256" key="6">
    <source>
        <dbReference type="ARBA" id="ARBA00022553"/>
    </source>
</evidence>
<dbReference type="InterPro" id="IPR009114">
    <property type="entry name" value="Angiomotin"/>
</dbReference>
<evidence type="ECO:0000256" key="7">
    <source>
        <dbReference type="ARBA" id="ARBA00022687"/>
    </source>
</evidence>
<reference evidence="15" key="4">
    <citation type="submission" date="2025-09" db="UniProtKB">
        <authorList>
            <consortium name="Ensembl"/>
        </authorList>
    </citation>
    <scope>IDENTIFICATION</scope>
</reference>
<organism evidence="15 16">
    <name type="scientific">Astyanax mexicanus</name>
    <name type="common">Blind cave fish</name>
    <name type="synonym">Astyanax fasciatus mexicanus</name>
    <dbReference type="NCBI Taxonomy" id="7994"/>
    <lineage>
        <taxon>Eukaryota</taxon>
        <taxon>Metazoa</taxon>
        <taxon>Chordata</taxon>
        <taxon>Craniata</taxon>
        <taxon>Vertebrata</taxon>
        <taxon>Euteleostomi</taxon>
        <taxon>Actinopterygii</taxon>
        <taxon>Neopterygii</taxon>
        <taxon>Teleostei</taxon>
        <taxon>Ostariophysi</taxon>
        <taxon>Characiformes</taxon>
        <taxon>Characoidei</taxon>
        <taxon>Acestrorhamphidae</taxon>
        <taxon>Acestrorhamphinae</taxon>
        <taxon>Astyanax</taxon>
    </lineage>
</organism>
<dbReference type="InParanoid" id="A0A3B1IFH4"/>
<evidence type="ECO:0000256" key="2">
    <source>
        <dbReference type="ARBA" id="ARBA00004188"/>
    </source>
</evidence>
<dbReference type="Ensembl" id="ENSAMXT00000035836.1">
    <property type="protein sequence ID" value="ENSAMXP00000028657.1"/>
    <property type="gene ID" value="ENSAMXG00000037844.1"/>
</dbReference>
<reference evidence="16" key="2">
    <citation type="journal article" date="2014" name="Nat. Commun.">
        <title>The cavefish genome reveals candidate genes for eye loss.</title>
        <authorList>
            <person name="McGaugh S.E."/>
            <person name="Gross J.B."/>
            <person name="Aken B."/>
            <person name="Blin M."/>
            <person name="Borowsky R."/>
            <person name="Chalopin D."/>
            <person name="Hinaux H."/>
            <person name="Jeffery W.R."/>
            <person name="Keene A."/>
            <person name="Ma L."/>
            <person name="Minx P."/>
            <person name="Murphy D."/>
            <person name="O'Quin K.E."/>
            <person name="Retaux S."/>
            <person name="Rohner N."/>
            <person name="Searle S.M."/>
            <person name="Stahl B.A."/>
            <person name="Tabin C."/>
            <person name="Volff J.N."/>
            <person name="Yoshizawa M."/>
            <person name="Warren W.C."/>
        </authorList>
    </citation>
    <scope>NUCLEOTIDE SEQUENCE [LARGE SCALE GENOMIC DNA]</scope>
    <source>
        <strain evidence="16">female</strain>
    </source>
</reference>
<evidence type="ECO:0000256" key="9">
    <source>
        <dbReference type="ARBA" id="ARBA00022949"/>
    </source>
</evidence>
<protein>
    <submittedName>
        <fullName evidence="15">Angiomotin like 2b</fullName>
    </submittedName>
</protein>
<name>A0A3B1IFH4_ASTMX</name>
<keyword evidence="6" id="KW-0597">Phosphoprotein</keyword>
<reference evidence="16" key="1">
    <citation type="submission" date="2013-03" db="EMBL/GenBank/DDBJ databases">
        <authorList>
            <person name="Jeffery W."/>
            <person name="Warren W."/>
            <person name="Wilson R.K."/>
        </authorList>
    </citation>
    <scope>NUCLEOTIDE SEQUENCE</scope>
    <source>
        <strain evidence="16">female</strain>
    </source>
</reference>
<dbReference type="GO" id="GO:0055037">
    <property type="term" value="C:recycling endosome"/>
    <property type="evidence" value="ECO:0007669"/>
    <property type="project" value="UniProtKB-SubCell"/>
</dbReference>
<evidence type="ECO:0000256" key="3">
    <source>
        <dbReference type="ARBA" id="ARBA00004496"/>
    </source>
</evidence>
<feature type="domain" description="Angiomotin C-terminal" evidence="14">
    <location>
        <begin position="422"/>
        <end position="608"/>
    </location>
</feature>
<reference evidence="15" key="3">
    <citation type="submission" date="2025-08" db="UniProtKB">
        <authorList>
            <consortium name="Ensembl"/>
        </authorList>
    </citation>
    <scope>IDENTIFICATION</scope>
</reference>
<feature type="region of interest" description="Disordered" evidence="13">
    <location>
        <begin position="32"/>
        <end position="86"/>
    </location>
</feature>
<dbReference type="GO" id="GO:0005923">
    <property type="term" value="C:bicellular tight junction"/>
    <property type="evidence" value="ECO:0007669"/>
    <property type="project" value="TreeGrafter"/>
</dbReference>
<feature type="compositionally biased region" description="Low complexity" evidence="13">
    <location>
        <begin position="52"/>
        <end position="68"/>
    </location>
</feature>
<dbReference type="GO" id="GO:0008360">
    <property type="term" value="P:regulation of cell shape"/>
    <property type="evidence" value="ECO:0007669"/>
    <property type="project" value="Ensembl"/>
</dbReference>
<dbReference type="AlphaFoldDB" id="A0A3B1IFH4"/>
<dbReference type="PANTHER" id="PTHR14826:SF3">
    <property type="entry name" value="ANGIOMOTIN-LIKE PROTEIN 2"/>
    <property type="match status" value="1"/>
</dbReference>
<evidence type="ECO:0000259" key="14">
    <source>
        <dbReference type="Pfam" id="PF12240"/>
    </source>
</evidence>
<feature type="compositionally biased region" description="Polar residues" evidence="13">
    <location>
        <begin position="600"/>
        <end position="617"/>
    </location>
</feature>
<feature type="compositionally biased region" description="Gly residues" evidence="13">
    <location>
        <begin position="42"/>
        <end position="51"/>
    </location>
</feature>
<dbReference type="FunCoup" id="A0A3B1IFH4">
    <property type="interactions" value="103"/>
</dbReference>
<feature type="region of interest" description="Disordered" evidence="13">
    <location>
        <begin position="593"/>
        <end position="617"/>
    </location>
</feature>
<sequence length="692" mass="78143">MRTEETSGTVLHRLIQEQLRYGNPTDARTLLAIQQQALRRGSSGGGAGGAGSSQSSSESLSQDEPQSPKLSARQEPQGQEHQADYQHSESYQLYSHHHEQLPTYEQAKEQSQYLASQWFHNAQPCKDYAFETSVQPYNEDDRWDAKRGHARSLSERLMQLSLQRKAAEAASTSISSSSSYPQIAGYHANQAPKDNHGPWLEYPLPLQSQATTTYHPQEYEQFYTSPPPPFHAQHNNRFVPPMLSPEVRHVFSSAPPAGREVYTPGCNQMELLMKENERLKQELEDHVEKASRIQKLEQEIQRISEAYETLMQGCVKRETLEQTLRNKLMAEVKRLQELNSELRDSLENTSAQAAKDVEAADHNQHVVSKLIMQMEEQKLQAVRLEREVEAQRRRVEALEVELISARRHSRQLQAELQRKSAYVERVERLQGALAQLQATCEKREGLELRLRTRLEQELRTLRNQQRQTQACQSSGPASAESSASVAALLERLREREERILALEADMTRWEQKYLEESTMREFAMDAAATAAAQRDTTIINHSPCHSTKSSFSEDSPNAEFRNQEVENRIRSLYGQILEKDAVISVLQQRFQQEQEKTEASDTSPAQNTGNDGVSGQTAASVPRLCRVAAAVCKARIQAEPATPTSTTTSTTTEQSSNTEPSHESTQLQLSPQPADPFRGLDSVEAEAVEIFI</sequence>
<evidence type="ECO:0000256" key="13">
    <source>
        <dbReference type="SAM" id="MobiDB-lite"/>
    </source>
</evidence>
<comment type="similarity">
    <text evidence="4">Belongs to the angiomotin family.</text>
</comment>
<evidence type="ECO:0000256" key="4">
    <source>
        <dbReference type="ARBA" id="ARBA00010300"/>
    </source>
</evidence>
<keyword evidence="11" id="KW-0966">Cell projection</keyword>
<evidence type="ECO:0000256" key="12">
    <source>
        <dbReference type="SAM" id="Coils"/>
    </source>
</evidence>
<evidence type="ECO:0000256" key="8">
    <source>
        <dbReference type="ARBA" id="ARBA00022753"/>
    </source>
</evidence>
<dbReference type="GO" id="GO:0030334">
    <property type="term" value="P:regulation of cell migration"/>
    <property type="evidence" value="ECO:0007669"/>
    <property type="project" value="TreeGrafter"/>
</dbReference>
<evidence type="ECO:0000256" key="10">
    <source>
        <dbReference type="ARBA" id="ARBA00023054"/>
    </source>
</evidence>
<feature type="coiled-coil region" evidence="12">
    <location>
        <begin position="266"/>
        <end position="512"/>
    </location>
</feature>
<keyword evidence="5" id="KW-0963">Cytoplasm</keyword>
<evidence type="ECO:0000256" key="11">
    <source>
        <dbReference type="ARBA" id="ARBA00023273"/>
    </source>
</evidence>
<feature type="region of interest" description="Disordered" evidence="13">
    <location>
        <begin position="539"/>
        <end position="560"/>
    </location>
</feature>